<dbReference type="GO" id="GO:0140096">
    <property type="term" value="F:catalytic activity, acting on a protein"/>
    <property type="evidence" value="ECO:0007669"/>
    <property type="project" value="UniProtKB-ARBA"/>
</dbReference>
<dbReference type="InterPro" id="IPR006195">
    <property type="entry name" value="aa-tRNA-synth_II"/>
</dbReference>
<dbReference type="EMBL" id="CP002400">
    <property type="protein sequence ID" value="ADU26979.1"/>
    <property type="molecule type" value="Genomic_DNA"/>
</dbReference>
<dbReference type="UniPathway" id="UPA00031">
    <property type="reaction ID" value="UER00006"/>
</dbReference>
<dbReference type="eggNOG" id="COG3705">
    <property type="taxonomic scope" value="Bacteria"/>
</dbReference>
<feature type="binding site" evidence="10">
    <location>
        <begin position="79"/>
        <end position="81"/>
    </location>
    <ligand>
        <name>L-histidine</name>
        <dbReference type="ChEBI" id="CHEBI:57595"/>
    </ligand>
</feature>
<evidence type="ECO:0000256" key="9">
    <source>
        <dbReference type="HAMAP-Rule" id="MF_00125"/>
    </source>
</evidence>
<evidence type="ECO:0000256" key="6">
    <source>
        <dbReference type="ARBA" id="ARBA00022605"/>
    </source>
</evidence>
<dbReference type="Proteomes" id="UP000001551">
    <property type="component" value="Chromosome"/>
</dbReference>
<name>E6U7F6_ETHHY</name>
<comment type="pathway">
    <text evidence="2 9">Amino-acid biosynthesis; L-histidine biosynthesis; L-histidine from 5-phospho-alpha-D-ribose 1-diphosphate: step 1/9.</text>
</comment>
<dbReference type="RefSeq" id="WP_013485334.1">
    <property type="nucleotide sequence ID" value="NC_014828.1"/>
</dbReference>
<dbReference type="GO" id="GO:0005737">
    <property type="term" value="C:cytoplasm"/>
    <property type="evidence" value="ECO:0007669"/>
    <property type="project" value="UniProtKB-SubCell"/>
</dbReference>
<evidence type="ECO:0000256" key="3">
    <source>
        <dbReference type="ARBA" id="ARBA00005539"/>
    </source>
</evidence>
<feature type="binding site" evidence="10">
    <location>
        <position position="127"/>
    </location>
    <ligand>
        <name>L-histidine</name>
        <dbReference type="ChEBI" id="CHEBI:57595"/>
    </ligand>
</feature>
<comment type="subunit">
    <text evidence="9">Heteromultimer composed of HisG and HisZ subunits.</text>
</comment>
<dbReference type="GO" id="GO:0000105">
    <property type="term" value="P:L-histidine biosynthetic process"/>
    <property type="evidence" value="ECO:0007669"/>
    <property type="project" value="UniProtKB-UniRule"/>
</dbReference>
<dbReference type="Gene3D" id="3.30.930.10">
    <property type="entry name" value="Bira Bifunctional Protein, Domain 2"/>
    <property type="match status" value="1"/>
</dbReference>
<feature type="binding site" evidence="10">
    <location>
        <position position="123"/>
    </location>
    <ligand>
        <name>L-histidine</name>
        <dbReference type="ChEBI" id="CHEBI:57595"/>
    </ligand>
</feature>
<dbReference type="CDD" id="cd00773">
    <property type="entry name" value="HisRS-like_core"/>
    <property type="match status" value="1"/>
</dbReference>
<dbReference type="Pfam" id="PF13393">
    <property type="entry name" value="tRNA-synt_His"/>
    <property type="match status" value="1"/>
</dbReference>
<dbReference type="PROSITE" id="PS50862">
    <property type="entry name" value="AA_TRNA_LIGASE_II"/>
    <property type="match status" value="1"/>
</dbReference>
<evidence type="ECO:0000256" key="5">
    <source>
        <dbReference type="ARBA" id="ARBA00022490"/>
    </source>
</evidence>
<evidence type="ECO:0000256" key="8">
    <source>
        <dbReference type="ARBA" id="ARBA00025246"/>
    </source>
</evidence>
<keyword evidence="12" id="KW-0030">Aminoacyl-tRNA synthetase</keyword>
<evidence type="ECO:0000259" key="11">
    <source>
        <dbReference type="PROSITE" id="PS50862"/>
    </source>
</evidence>
<evidence type="ECO:0000256" key="7">
    <source>
        <dbReference type="ARBA" id="ARBA00023102"/>
    </source>
</evidence>
<keyword evidence="5 9" id="KW-0963">Cytoplasm</keyword>
<comment type="miscellaneous">
    <text evidence="9">This function is generally fulfilled by the C-terminal part of HisG, which is missing in some bacteria such as this one.</text>
</comment>
<evidence type="ECO:0000256" key="1">
    <source>
        <dbReference type="ARBA" id="ARBA00004496"/>
    </source>
</evidence>
<dbReference type="GO" id="GO:0016740">
    <property type="term" value="F:transferase activity"/>
    <property type="evidence" value="ECO:0007669"/>
    <property type="project" value="UniProtKB-ARBA"/>
</dbReference>
<proteinExistence type="inferred from homology"/>
<comment type="subcellular location">
    <subcellularLocation>
        <location evidence="1 9">Cytoplasm</location>
    </subcellularLocation>
</comment>
<dbReference type="AlphaFoldDB" id="E6U7F6"/>
<dbReference type="InterPro" id="IPR004516">
    <property type="entry name" value="HisRS/HisZ"/>
</dbReference>
<keyword evidence="7 9" id="KW-0368">Histidine biosynthesis</keyword>
<dbReference type="InterPro" id="IPR041715">
    <property type="entry name" value="HisRS-like_core"/>
</dbReference>
<gene>
    <name evidence="9" type="primary">hisZ</name>
    <name evidence="12" type="ordered locus">Ethha_1442</name>
</gene>
<organism evidence="12 13">
    <name type="scientific">Ethanoligenens harbinense (strain DSM 18485 / JCM 12961 / CGMCC 1.5033 / YUAN-3)</name>
    <dbReference type="NCBI Taxonomy" id="663278"/>
    <lineage>
        <taxon>Bacteria</taxon>
        <taxon>Bacillati</taxon>
        <taxon>Bacillota</taxon>
        <taxon>Clostridia</taxon>
        <taxon>Eubacteriales</taxon>
        <taxon>Oscillospiraceae</taxon>
        <taxon>Ethanoligenens</taxon>
    </lineage>
</organism>
<dbReference type="PANTHER" id="PTHR43707">
    <property type="entry name" value="HISTIDYL-TRNA SYNTHETASE"/>
    <property type="match status" value="1"/>
</dbReference>
<feature type="domain" description="Aminoacyl-transfer RNA synthetases class-II family profile" evidence="11">
    <location>
        <begin position="22"/>
        <end position="397"/>
    </location>
</feature>
<keyword evidence="13" id="KW-1185">Reference proteome</keyword>
<reference evidence="12 13" key="1">
    <citation type="submission" date="2010-12" db="EMBL/GenBank/DDBJ databases">
        <title>Complete sequence of Ethanoligenens harbinense YUAN-3.</title>
        <authorList>
            <person name="Lucas S."/>
            <person name="Copeland A."/>
            <person name="Lapidus A."/>
            <person name="Cheng J.-F."/>
            <person name="Bruce D."/>
            <person name="Goodwin L."/>
            <person name="Pitluck S."/>
            <person name="Chertkov O."/>
            <person name="Misra M."/>
            <person name="Detter J.C."/>
            <person name="Han C."/>
            <person name="Tapia R."/>
            <person name="Land M."/>
            <person name="Hauser L."/>
            <person name="Jeffries C."/>
            <person name="Kyrpides N."/>
            <person name="Ivanova N."/>
            <person name="Mikhailova N."/>
            <person name="Wang A."/>
            <person name="Mouttaki H."/>
            <person name="He Z."/>
            <person name="Zhou J."/>
            <person name="Hemme C.L."/>
            <person name="Woyke T."/>
        </authorList>
    </citation>
    <scope>NUCLEOTIDE SEQUENCE [LARGE SCALE GENOMIC DNA]</scope>
    <source>
        <strain evidence="13">DSM 18485 / JCM 12961 / CGMCC 1.5033 / YUAN-3</strain>
    </source>
</reference>
<evidence type="ECO:0000256" key="10">
    <source>
        <dbReference type="PIRSR" id="PIRSR001549-1"/>
    </source>
</evidence>
<protein>
    <recommendedName>
        <fullName evidence="4 9">ATP phosphoribosyltransferase regulatory subunit</fullName>
    </recommendedName>
</protein>
<feature type="binding site" evidence="10">
    <location>
        <position position="109"/>
    </location>
    <ligand>
        <name>L-histidine</name>
        <dbReference type="ChEBI" id="CHEBI:57595"/>
    </ligand>
</feature>
<evidence type="ECO:0000313" key="13">
    <source>
        <dbReference type="Proteomes" id="UP000001551"/>
    </source>
</evidence>
<dbReference type="GO" id="GO:0006427">
    <property type="term" value="P:histidyl-tRNA aminoacylation"/>
    <property type="evidence" value="ECO:0007669"/>
    <property type="project" value="TreeGrafter"/>
</dbReference>
<evidence type="ECO:0000313" key="12">
    <source>
        <dbReference type="EMBL" id="ADU26979.1"/>
    </source>
</evidence>
<evidence type="ECO:0000256" key="4">
    <source>
        <dbReference type="ARBA" id="ARBA00020397"/>
    </source>
</evidence>
<dbReference type="NCBIfam" id="TIGR00443">
    <property type="entry name" value="hisZ_biosyn_reg"/>
    <property type="match status" value="1"/>
</dbReference>
<keyword evidence="6 9" id="KW-0028">Amino-acid biosynthesis</keyword>
<dbReference type="KEGG" id="eha:Ethha_1442"/>
<dbReference type="GO" id="GO:0004821">
    <property type="term" value="F:histidine-tRNA ligase activity"/>
    <property type="evidence" value="ECO:0007669"/>
    <property type="project" value="TreeGrafter"/>
</dbReference>
<feature type="binding site" evidence="10">
    <location>
        <begin position="271"/>
        <end position="272"/>
    </location>
    <ligand>
        <name>L-histidine</name>
        <dbReference type="ChEBI" id="CHEBI:57595"/>
    </ligand>
</feature>
<dbReference type="InterPro" id="IPR004517">
    <property type="entry name" value="HisZ"/>
</dbReference>
<dbReference type="HAMAP" id="MF_00125">
    <property type="entry name" value="HisZ"/>
    <property type="match status" value="1"/>
</dbReference>
<dbReference type="SUPFAM" id="SSF55681">
    <property type="entry name" value="Class II aaRS and biotin synthetases"/>
    <property type="match status" value="1"/>
</dbReference>
<dbReference type="PIRSF" id="PIRSF001549">
    <property type="entry name" value="His-tRNA_synth"/>
    <property type="match status" value="1"/>
</dbReference>
<evidence type="ECO:0000256" key="2">
    <source>
        <dbReference type="ARBA" id="ARBA00004667"/>
    </source>
</evidence>
<keyword evidence="12" id="KW-0436">Ligase</keyword>
<dbReference type="HOGENOM" id="CLU_025113_0_0_9"/>
<dbReference type="InterPro" id="IPR045864">
    <property type="entry name" value="aa-tRNA-synth_II/BPL/LPL"/>
</dbReference>
<accession>E6U7F6</accession>
<dbReference type="PANTHER" id="PTHR43707:SF6">
    <property type="entry name" value="ATP PHOSPHORIBOSYLTRANSFERASE REGULATORY SUBUNIT"/>
    <property type="match status" value="1"/>
</dbReference>
<sequence length="397" mass="44149">MAKYRNVTPDGGCDLLFKECEVRRAVETKLVNLFKSYGFSEVVTPSMEFYDVFRDSTMDDETMYKLIDARGRILALRPDNTTPIARVVSTKLKGFAPPLRLFYNQNVFRINPSMSGRRDEIAQCGVELIGIGGERADIEAISLAIAALRSVTPDFRLEIGHVGFFKALIDDLPVELEIKERIRSFIDSKSYASIGALLAPYGHENAACRALAELPHLFGGDEVLKRALEIAPNEQAAGIIRYLQSVYETLCEMGWKEHIMIDLGLVQSIDYYTGVVFKGYMHGPGEPVLLGGRYDELYGKFGLPMPATGFALNVDAVAREGLDENKSDRADVLVFYEKGYVKAAFAHADDLIASGLTCERSVFEALEDAVDYARKKGIRRIDVVAKTVTTRILEAEK</sequence>
<dbReference type="STRING" id="663278.Ethha_1442"/>
<comment type="function">
    <text evidence="8 9">Required for the first step of histidine biosynthesis. May allow the feedback regulation of ATP phosphoribosyltransferase activity by histidine.</text>
</comment>
<comment type="similarity">
    <text evidence="3 9">Belongs to the class-II aminoacyl-tRNA synthetase family. HisZ subfamily.</text>
</comment>